<accession>A0A2K3PP34</accession>
<dbReference type="Proteomes" id="UP000236291">
    <property type="component" value="Unassembled WGS sequence"/>
</dbReference>
<organism evidence="1 2">
    <name type="scientific">Trifolium pratense</name>
    <name type="common">Red clover</name>
    <dbReference type="NCBI Taxonomy" id="57577"/>
    <lineage>
        <taxon>Eukaryota</taxon>
        <taxon>Viridiplantae</taxon>
        <taxon>Streptophyta</taxon>
        <taxon>Embryophyta</taxon>
        <taxon>Tracheophyta</taxon>
        <taxon>Spermatophyta</taxon>
        <taxon>Magnoliopsida</taxon>
        <taxon>eudicotyledons</taxon>
        <taxon>Gunneridae</taxon>
        <taxon>Pentapetalae</taxon>
        <taxon>rosids</taxon>
        <taxon>fabids</taxon>
        <taxon>Fabales</taxon>
        <taxon>Fabaceae</taxon>
        <taxon>Papilionoideae</taxon>
        <taxon>50 kb inversion clade</taxon>
        <taxon>NPAAA clade</taxon>
        <taxon>Hologalegina</taxon>
        <taxon>IRL clade</taxon>
        <taxon>Trifolieae</taxon>
        <taxon>Trifolium</taxon>
    </lineage>
</organism>
<name>A0A2K3PP34_TRIPR</name>
<protein>
    <submittedName>
        <fullName evidence="1">Uncharacterized protein</fullName>
    </submittedName>
</protein>
<comment type="caution">
    <text evidence="1">The sequence shown here is derived from an EMBL/GenBank/DDBJ whole genome shotgun (WGS) entry which is preliminary data.</text>
</comment>
<dbReference type="EMBL" id="ASHM01009028">
    <property type="protein sequence ID" value="PNY17045.1"/>
    <property type="molecule type" value="Genomic_DNA"/>
</dbReference>
<dbReference type="AlphaFoldDB" id="A0A2K3PP34"/>
<sequence length="119" mass="13154">MATVQLESFSLIRSSKLPPSIISSSLSSRPITARLPHNTGLKLRSLAATRLRSKSSSRVFPRRGSVVCEARDTAVEVSVPVDQRDLFPPLVARKCEVPQGLGSWDWVPIMEPQRVYIAL</sequence>
<evidence type="ECO:0000313" key="2">
    <source>
        <dbReference type="Proteomes" id="UP000236291"/>
    </source>
</evidence>
<reference evidence="1 2" key="2">
    <citation type="journal article" date="2017" name="Front. Plant Sci.">
        <title>Gene Classification and Mining of Molecular Markers Useful in Red Clover (Trifolium pratense) Breeding.</title>
        <authorList>
            <person name="Istvanek J."/>
            <person name="Dluhosova J."/>
            <person name="Dluhos P."/>
            <person name="Patkova L."/>
            <person name="Nedelnik J."/>
            <person name="Repkova J."/>
        </authorList>
    </citation>
    <scope>NUCLEOTIDE SEQUENCE [LARGE SCALE GENOMIC DNA]</scope>
    <source>
        <strain evidence="2">cv. Tatra</strain>
        <tissue evidence="1">Young leaves</tissue>
    </source>
</reference>
<gene>
    <name evidence="1" type="ORF">L195_g013779</name>
</gene>
<proteinExistence type="predicted"/>
<reference evidence="1 2" key="1">
    <citation type="journal article" date="2014" name="Am. J. Bot.">
        <title>Genome assembly and annotation for red clover (Trifolium pratense; Fabaceae).</title>
        <authorList>
            <person name="Istvanek J."/>
            <person name="Jaros M."/>
            <person name="Krenek A."/>
            <person name="Repkova J."/>
        </authorList>
    </citation>
    <scope>NUCLEOTIDE SEQUENCE [LARGE SCALE GENOMIC DNA]</scope>
    <source>
        <strain evidence="2">cv. Tatra</strain>
        <tissue evidence="1">Young leaves</tissue>
    </source>
</reference>
<evidence type="ECO:0000313" key="1">
    <source>
        <dbReference type="EMBL" id="PNY17045.1"/>
    </source>
</evidence>